<reference evidence="3" key="2">
    <citation type="journal article" date="2017" name="Plant J.">
        <title>Araport11: a complete reannotation of the Arabidopsis thaliana reference genome.</title>
        <authorList>
            <person name="Cheng C.Y."/>
            <person name="Krishnakumar V."/>
            <person name="Chan A.P."/>
            <person name="Thibaud-Nissen F."/>
            <person name="Schobel S."/>
            <person name="Town C.D."/>
        </authorList>
    </citation>
    <scope>GENOME REANNOTATION</scope>
    <source>
        <strain evidence="3">cv. Columbia</strain>
    </source>
</reference>
<dbReference type="PANTHER" id="PTHR43675">
    <property type="entry name" value="ARSENITE METHYLTRANSFERASE"/>
    <property type="match status" value="1"/>
</dbReference>
<dbReference type="Araport" id="AT3G23480"/>
<sequence>MVIARGLLGIQTTLVKNMQHMVFSLTEAGARLFVTRFFRQFISIGCVTILEGDTIFIFGENESTCPLKSILKIHSPQFYWKVMTLADLGLADAYINGDFSFVDKDSGLLNLIMILIANRDLNSRKSNLAKKRGWWTPVFLTASLASATYYLKHSNEFFGLFMDDTMMYSSAVFKVTIKNFQNEKNTSFNRKGEDKEEPYEVLEIGCGWGTLAIEVVKRTGCKYTGFTLSIEQLKYVEEKVKEAGLQERITFKLCDYRQLCDTQKYDRIISCEMIEHVGHKFMETFFSHCEAALAEDGIFVLQFTAIPEELYDESRLTSGFITEYIFPGGCLPSLARVTSAMASSSRLCIENVENIGIHYYPTLRYWRKNLLERQKQIIDLGFDEKFLRTWEYYFDYCAAGFKTLTLRNYQIVFSRPGNVAAFGNDDPFHSSALTQEMGLILQTGNVSSNVVFSVCFPLSFIICKRLPRHLKQFCFHDYAFCSNNLSLSRPYI</sequence>
<proteinExistence type="predicted"/>
<dbReference type="CDD" id="cd02440">
    <property type="entry name" value="AdoMet_MTases"/>
    <property type="match status" value="1"/>
</dbReference>
<dbReference type="InterPro" id="IPR029063">
    <property type="entry name" value="SAM-dependent_MTases_sf"/>
</dbReference>
<dbReference type="TAIR" id="AT3G23480"/>
<dbReference type="KEGG" id="ath:AT3G23480"/>
<organism evidence="2 3">
    <name type="scientific">Arabidopsis thaliana</name>
    <name type="common">Mouse-ear cress</name>
    <dbReference type="NCBI Taxonomy" id="3702"/>
    <lineage>
        <taxon>Eukaryota</taxon>
        <taxon>Viridiplantae</taxon>
        <taxon>Streptophyta</taxon>
        <taxon>Embryophyta</taxon>
        <taxon>Tracheophyta</taxon>
        <taxon>Spermatophyta</taxon>
        <taxon>Magnoliopsida</taxon>
        <taxon>eudicotyledons</taxon>
        <taxon>Gunneridae</taxon>
        <taxon>Pentapetalae</taxon>
        <taxon>rosids</taxon>
        <taxon>malvids</taxon>
        <taxon>Brassicales</taxon>
        <taxon>Brassicaceae</taxon>
        <taxon>Camelineae</taxon>
        <taxon>Arabidopsis</taxon>
    </lineage>
</organism>
<dbReference type="GO" id="GO:0008168">
    <property type="term" value="F:methyltransferase activity"/>
    <property type="evidence" value="ECO:0000318"/>
    <property type="project" value="GO_Central"/>
</dbReference>
<dbReference type="eggNOG" id="ENOG502QSMW">
    <property type="taxonomic scope" value="Eukaryota"/>
</dbReference>
<dbReference type="RefSeq" id="NP_001189954.1">
    <property type="nucleotide sequence ID" value="NM_001203025.2"/>
</dbReference>
<dbReference type="EMBL" id="CP002686">
    <property type="protein sequence ID" value="AEE76770.1"/>
    <property type="molecule type" value="Genomic_DNA"/>
</dbReference>
<reference evidence="2 3" key="1">
    <citation type="journal article" date="2000" name="Nature">
        <title>Sequence and analysis of chromosome 3 of the plant Arabidopsis thaliana.</title>
        <authorList>
            <consortium name="European Union Chromosome 3 Arabidopsis Sequencing Consortium"/>
            <consortium name="Institute for Genomic Research"/>
            <consortium name="Kazusa DNA Research Institute"/>
            <person name="Salanoubat M."/>
            <person name="Lemcke K."/>
            <person name="Rieger M."/>
            <person name="Ansorge W."/>
            <person name="Unseld M."/>
            <person name="Fartmann B."/>
            <person name="Valle G."/>
            <person name="Blocker H."/>
            <person name="Perez-Alonso M."/>
            <person name="Obermaier B."/>
            <person name="Delseny M."/>
            <person name="Boutry M."/>
            <person name="Grivell L.A."/>
            <person name="Mache R."/>
            <person name="Puigdomenech P."/>
            <person name="De Simone V."/>
            <person name="Choisne N."/>
            <person name="Artiguenave F."/>
            <person name="Robert C."/>
            <person name="Brottier P."/>
            <person name="Wincker P."/>
            <person name="Cattolico L."/>
            <person name="Weissenbach J."/>
            <person name="Saurin W."/>
            <person name="Quetier F."/>
            <person name="Schafer M."/>
            <person name="Muller-Auer S."/>
            <person name="Gabel C."/>
            <person name="Fuchs M."/>
            <person name="Benes V."/>
            <person name="Wurmbach E."/>
            <person name="Drzonek H."/>
            <person name="Erfle H."/>
            <person name="Jordan N."/>
            <person name="Bangert S."/>
            <person name="Wiedelmann R."/>
            <person name="Kranz H."/>
            <person name="Voss H."/>
            <person name="Holland R."/>
            <person name="Brandt P."/>
            <person name="Nyakatura G."/>
            <person name="Vezzi A."/>
            <person name="D'Angelo M."/>
            <person name="Pallavicini A."/>
            <person name="Toppo S."/>
            <person name="Simionati B."/>
            <person name="Conrad A."/>
            <person name="Hornischer K."/>
            <person name="Kauer G."/>
            <person name="Lohnert T.H."/>
            <person name="Nordsiek G."/>
            <person name="Reichelt J."/>
            <person name="Scharfe M."/>
            <person name="Schon O."/>
            <person name="Bargues M."/>
            <person name="Terol J."/>
            <person name="Climent J."/>
            <person name="Navarro P."/>
            <person name="Collado C."/>
            <person name="Perez-Perez A."/>
            <person name="Ottenwalder B."/>
            <person name="Duchemin D."/>
            <person name="Cooke R."/>
            <person name="Laudie M."/>
            <person name="Berger-Llauro C."/>
            <person name="Purnelle B."/>
            <person name="Masuy D."/>
            <person name="de Haan M."/>
            <person name="Maarse A.C."/>
            <person name="Alcaraz J.P."/>
            <person name="Cottet A."/>
            <person name="Casacuberta E."/>
            <person name="Monfort A."/>
            <person name="Argiriou A."/>
            <person name="flores M."/>
            <person name="Liguori R."/>
            <person name="Vitale D."/>
            <person name="Mannhaupt G."/>
            <person name="Haase D."/>
            <person name="Schoof H."/>
            <person name="Rudd S."/>
            <person name="Zaccaria P."/>
            <person name="Mewes H.W."/>
            <person name="Mayer K.F."/>
            <person name="Kaul S."/>
            <person name="Town C.D."/>
            <person name="Koo H.L."/>
            <person name="Tallon L.J."/>
            <person name="Jenkins J."/>
            <person name="Rooney T."/>
            <person name="Rizzo M."/>
            <person name="Walts A."/>
            <person name="Utterback T."/>
            <person name="Fujii C.Y."/>
            <person name="Shea T.P."/>
            <person name="Creasy T.H."/>
            <person name="Haas B."/>
            <person name="Maiti R."/>
            <person name="Wu D."/>
            <person name="Peterson J."/>
            <person name="Van Aken S."/>
            <person name="Pai G."/>
            <person name="Militscher J."/>
            <person name="Sellers P."/>
            <person name="Gill J.E."/>
            <person name="Feldblyum T.V."/>
            <person name="Preuss D."/>
            <person name="Lin X."/>
            <person name="Nierman W.C."/>
            <person name="Salzberg S.L."/>
            <person name="White O."/>
            <person name="Venter J.C."/>
            <person name="Fraser C.M."/>
            <person name="Kaneko T."/>
            <person name="Nakamura Y."/>
            <person name="Sato S."/>
            <person name="Kato T."/>
            <person name="Asamizu E."/>
            <person name="Sasamoto S."/>
            <person name="Kimura T."/>
            <person name="Idesawa K."/>
            <person name="Kawashima K."/>
            <person name="Kishida Y."/>
            <person name="Kiyokawa C."/>
            <person name="Kohara M."/>
            <person name="Matsumoto M."/>
            <person name="Matsuno A."/>
            <person name="Muraki A."/>
            <person name="Nakayama S."/>
            <person name="Nakazaki N."/>
            <person name="Shinpo S."/>
            <person name="Takeuchi C."/>
            <person name="Wada T."/>
            <person name="Watanabe A."/>
            <person name="Yamada M."/>
            <person name="Yasuda M."/>
            <person name="Tabata S."/>
        </authorList>
    </citation>
    <scope>NUCLEOTIDE SEQUENCE [LARGE SCALE GENOMIC DNA]</scope>
    <source>
        <strain evidence="3">cv. Columbia</strain>
    </source>
</reference>
<dbReference type="Proteomes" id="UP000006548">
    <property type="component" value="Chromosome 3"/>
</dbReference>
<dbReference type="InParanoid" id="F4J434"/>
<accession>F4J434</accession>
<name>F4J434_ARATH</name>
<dbReference type="SUPFAM" id="SSF53335">
    <property type="entry name" value="S-adenosyl-L-methionine-dependent methyltransferases"/>
    <property type="match status" value="1"/>
</dbReference>
<dbReference type="SMR" id="F4J434"/>
<dbReference type="Pfam" id="PF02353">
    <property type="entry name" value="CMAS"/>
    <property type="match status" value="1"/>
</dbReference>
<dbReference type="Gene3D" id="3.40.50.150">
    <property type="entry name" value="Vaccinia Virus protein VP39"/>
    <property type="match status" value="1"/>
</dbReference>
<evidence type="ECO:0000313" key="1">
    <source>
        <dbReference type="Araport" id="AT3G23480"/>
    </source>
</evidence>
<dbReference type="GeneID" id="821929"/>
<evidence type="ECO:0000313" key="3">
    <source>
        <dbReference type="Proteomes" id="UP000006548"/>
    </source>
</evidence>
<gene>
    <name evidence="1 2" type="ordered locus">At3g23480</name>
</gene>
<dbReference type="FunCoup" id="F4J434">
    <property type="interactions" value="38"/>
</dbReference>
<dbReference type="PaxDb" id="3702-AT3G23480.2"/>
<evidence type="ECO:0000313" key="2">
    <source>
        <dbReference type="EMBL" id="AEE76770.1"/>
    </source>
</evidence>
<dbReference type="STRING" id="3702.F4J434"/>
<keyword evidence="3" id="KW-1185">Reference proteome</keyword>
<protein>
    <submittedName>
        <fullName evidence="2">Cyclopropane-fatty-acyl-phospholipid synthase</fullName>
    </submittedName>
</protein>
<dbReference type="AlphaFoldDB" id="F4J434"/>
<dbReference type="InterPro" id="IPR026669">
    <property type="entry name" value="Arsenite_MeTrfase-like"/>
</dbReference>
<dbReference type="ExpressionAtlas" id="F4J434">
    <property type="expression patterns" value="baseline and differential"/>
</dbReference>
<dbReference type="PANTHER" id="PTHR43675:SF15">
    <property type="entry name" value="CYCLOPROPANE-FATTY-ACYL-PHOSPHOLIPID SYNTHASE"/>
    <property type="match status" value="1"/>
</dbReference>